<feature type="compositionally biased region" description="Low complexity" evidence="1">
    <location>
        <begin position="58"/>
        <end position="69"/>
    </location>
</feature>
<dbReference type="InterPro" id="IPR011992">
    <property type="entry name" value="EF-hand-dom_pair"/>
</dbReference>
<evidence type="ECO:0000256" key="2">
    <source>
        <dbReference type="SAM" id="SignalP"/>
    </source>
</evidence>
<evidence type="ECO:0000313" key="4">
    <source>
        <dbReference type="EMBL" id="MFC5571387.1"/>
    </source>
</evidence>
<feature type="signal peptide" evidence="2">
    <location>
        <begin position="1"/>
        <end position="24"/>
    </location>
</feature>
<evidence type="ECO:0000313" key="5">
    <source>
        <dbReference type="Proteomes" id="UP001596036"/>
    </source>
</evidence>
<gene>
    <name evidence="4" type="ORF">ACFPN1_15090</name>
</gene>
<dbReference type="SUPFAM" id="SSF47473">
    <property type="entry name" value="EF-hand"/>
    <property type="match status" value="1"/>
</dbReference>
<feature type="region of interest" description="Disordered" evidence="1">
    <location>
        <begin position="145"/>
        <end position="167"/>
    </location>
</feature>
<feature type="region of interest" description="Disordered" evidence="1">
    <location>
        <begin position="22"/>
        <end position="95"/>
    </location>
</feature>
<dbReference type="SMART" id="SM00054">
    <property type="entry name" value="EFh"/>
    <property type="match status" value="2"/>
</dbReference>
<comment type="caution">
    <text evidence="4">The sequence shown here is derived from an EMBL/GenBank/DDBJ whole genome shotgun (WGS) entry which is preliminary data.</text>
</comment>
<accession>A0ABW0SQN5</accession>
<keyword evidence="2" id="KW-0732">Signal</keyword>
<feature type="compositionally biased region" description="Pro residues" evidence="1">
    <location>
        <begin position="32"/>
        <end position="46"/>
    </location>
</feature>
<dbReference type="Proteomes" id="UP001596036">
    <property type="component" value="Unassembled WGS sequence"/>
</dbReference>
<proteinExistence type="predicted"/>
<evidence type="ECO:0000259" key="3">
    <source>
        <dbReference type="PROSITE" id="PS50222"/>
    </source>
</evidence>
<keyword evidence="5" id="KW-1185">Reference proteome</keyword>
<feature type="domain" description="EF-hand" evidence="3">
    <location>
        <begin position="183"/>
        <end position="217"/>
    </location>
</feature>
<dbReference type="Pfam" id="PF13202">
    <property type="entry name" value="EF-hand_5"/>
    <property type="match status" value="4"/>
</dbReference>
<dbReference type="RefSeq" id="WP_386756013.1">
    <property type="nucleotide sequence ID" value="NZ_JBHSNM010000008.1"/>
</dbReference>
<dbReference type="PROSITE" id="PS00018">
    <property type="entry name" value="EF_HAND_1"/>
    <property type="match status" value="2"/>
</dbReference>
<feature type="chain" id="PRO_5045181412" evidence="2">
    <location>
        <begin position="25"/>
        <end position="217"/>
    </location>
</feature>
<dbReference type="InterPro" id="IPR002048">
    <property type="entry name" value="EF_hand_dom"/>
</dbReference>
<organism evidence="4 5">
    <name type="scientific">Lysobacter yangpyeongensis</name>
    <dbReference type="NCBI Taxonomy" id="346182"/>
    <lineage>
        <taxon>Bacteria</taxon>
        <taxon>Pseudomonadati</taxon>
        <taxon>Pseudomonadota</taxon>
        <taxon>Gammaproteobacteria</taxon>
        <taxon>Lysobacterales</taxon>
        <taxon>Lysobacteraceae</taxon>
        <taxon>Lysobacter</taxon>
    </lineage>
</organism>
<dbReference type="PROSITE" id="PS50222">
    <property type="entry name" value="EF_HAND_2"/>
    <property type="match status" value="2"/>
</dbReference>
<protein>
    <submittedName>
        <fullName evidence="4">EF-hand domain-containing protein</fullName>
    </submittedName>
</protein>
<evidence type="ECO:0000256" key="1">
    <source>
        <dbReference type="SAM" id="MobiDB-lite"/>
    </source>
</evidence>
<feature type="domain" description="EF-hand" evidence="3">
    <location>
        <begin position="113"/>
        <end position="148"/>
    </location>
</feature>
<dbReference type="InterPro" id="IPR018247">
    <property type="entry name" value="EF_Hand_1_Ca_BS"/>
</dbReference>
<reference evidence="5" key="1">
    <citation type="journal article" date="2019" name="Int. J. Syst. Evol. Microbiol.">
        <title>The Global Catalogue of Microorganisms (GCM) 10K type strain sequencing project: providing services to taxonomists for standard genome sequencing and annotation.</title>
        <authorList>
            <consortium name="The Broad Institute Genomics Platform"/>
            <consortium name="The Broad Institute Genome Sequencing Center for Infectious Disease"/>
            <person name="Wu L."/>
            <person name="Ma J."/>
        </authorList>
    </citation>
    <scope>NUCLEOTIDE SEQUENCE [LARGE SCALE GENOMIC DNA]</scope>
    <source>
        <strain evidence="5">KACC 11407</strain>
    </source>
</reference>
<dbReference type="Gene3D" id="1.10.238.10">
    <property type="entry name" value="EF-hand"/>
    <property type="match status" value="2"/>
</dbReference>
<sequence>MNASKRELIAATLAMALLSPAAWSQQAGKGPPEVPRAAPPAAPVPASPEQTLRDIHKPMTTTTDQADTALPPPAPPTAQGSEHAMEHSSVVQRDLWAQLDTDGDGRISSTEGAVDTDFNNRFATLDADHDGFVTDAEYRDGTRAEMDARQGADAPARDAPGLGTTLRRLDTDADGAISASESEADAAFKADFARIDADSDGMVTHAEYQAWLKANRK</sequence>
<name>A0ABW0SQN5_9GAMM</name>
<dbReference type="EMBL" id="JBHSNM010000008">
    <property type="protein sequence ID" value="MFC5571387.1"/>
    <property type="molecule type" value="Genomic_DNA"/>
</dbReference>